<keyword evidence="13 16" id="KW-0862">Zinc</keyword>
<evidence type="ECO:0000313" key="19">
    <source>
        <dbReference type="EMBL" id="OAX40634.1"/>
    </source>
</evidence>
<dbReference type="InterPro" id="IPR054478">
    <property type="entry name" value="LTN1_UBC"/>
</dbReference>
<feature type="region of interest" description="Disordered" evidence="17">
    <location>
        <begin position="1"/>
        <end position="68"/>
    </location>
</feature>
<dbReference type="SMART" id="SM00744">
    <property type="entry name" value="RINGv"/>
    <property type="match status" value="1"/>
</dbReference>
<proteinExistence type="inferred from homology"/>
<feature type="compositionally biased region" description="Polar residues" evidence="17">
    <location>
        <begin position="1"/>
        <end position="12"/>
    </location>
</feature>
<name>A0A1B7N717_9AGAM</name>
<comment type="similarity">
    <text evidence="4 16">Belongs to the LTN1 family.</text>
</comment>
<comment type="function">
    <text evidence="14">E3 ubiquitin-protein ligase component of the ribosome quality control complex (RQC), a ribosome-associated complex that mediates ubiquitination and extraction of incompletely synthesized nascent chains for proteasomal degradation. Mediates ubiquitination of proteins derived from mRNAs lacking stop codons (non-stop proteins) and other translation arrest products induced by poly-lysine sequences and tandem rare codons. Ubiquitination leads to CDC48 recruitment for extraction and degradation of the incomplete translation product. May indirectly play a role in chromatin function and transcription.</text>
</comment>
<evidence type="ECO:0000256" key="16">
    <source>
        <dbReference type="RuleBase" id="RU367090"/>
    </source>
</evidence>
<dbReference type="InParanoid" id="A0A1B7N717"/>
<dbReference type="EMBL" id="KV448205">
    <property type="protein sequence ID" value="OAX40634.1"/>
    <property type="molecule type" value="Genomic_DNA"/>
</dbReference>
<keyword evidence="7" id="KW-0963">Cytoplasm</keyword>
<feature type="region of interest" description="Disordered" evidence="17">
    <location>
        <begin position="423"/>
        <end position="447"/>
    </location>
</feature>
<dbReference type="Pfam" id="PF22999">
    <property type="entry name" value="LTN1_E3_ligase_6th"/>
    <property type="match status" value="1"/>
</dbReference>
<comment type="subcellular location">
    <subcellularLocation>
        <location evidence="2">Cytoplasm</location>
        <location evidence="2">Cytosol</location>
    </subcellularLocation>
</comment>
<dbReference type="GO" id="GO:0016567">
    <property type="term" value="P:protein ubiquitination"/>
    <property type="evidence" value="ECO:0007669"/>
    <property type="project" value="UniProtKB-UniPathway"/>
</dbReference>
<dbReference type="Pfam" id="PF23009">
    <property type="entry name" value="UBC_like"/>
    <property type="match status" value="1"/>
</dbReference>
<protein>
    <recommendedName>
        <fullName evidence="6 16">E3 ubiquitin-protein ligase listerin</fullName>
        <ecNumber evidence="5 16">2.3.2.27</ecNumber>
    </recommendedName>
    <alternativeName>
        <fullName evidence="16">RING-type E3 ubiquitin transferase listerin</fullName>
    </alternativeName>
</protein>
<dbReference type="InterPro" id="IPR039795">
    <property type="entry name" value="LTN1/Rkr1"/>
</dbReference>
<comment type="function">
    <text evidence="16">E3 ubiquitin-protein ligase. Component of the ribosome quality control complex (RQC), a ribosome-associated complex that mediates ubiquitination and extraction of incompletely synthesized nascent chains for proteasomal degradation.</text>
</comment>
<dbReference type="EC" id="2.3.2.27" evidence="5 16"/>
<evidence type="ECO:0000256" key="15">
    <source>
        <dbReference type="PROSITE-ProRule" id="PRU00175"/>
    </source>
</evidence>
<feature type="compositionally biased region" description="Basic and acidic residues" evidence="17">
    <location>
        <begin position="269"/>
        <end position="283"/>
    </location>
</feature>
<dbReference type="InterPro" id="IPR054477">
    <property type="entry name" value="LTN1_E3_ligase_6th"/>
</dbReference>
<dbReference type="GO" id="GO:0008270">
    <property type="term" value="F:zinc ion binding"/>
    <property type="evidence" value="ECO:0007669"/>
    <property type="project" value="UniProtKB-KW"/>
</dbReference>
<evidence type="ECO:0000256" key="11">
    <source>
        <dbReference type="ARBA" id="ARBA00022771"/>
    </source>
</evidence>
<dbReference type="OrthoDB" id="6108at2759"/>
<keyword evidence="8 16" id="KW-0808">Transferase</keyword>
<dbReference type="GO" id="GO:0072344">
    <property type="term" value="P:rescue of stalled ribosome"/>
    <property type="evidence" value="ECO:0007669"/>
    <property type="project" value="UniProtKB-UniRule"/>
</dbReference>
<dbReference type="UniPathway" id="UPA00143"/>
<dbReference type="CDD" id="cd16491">
    <property type="entry name" value="RING-CH-C4HC3_LTN1"/>
    <property type="match status" value="1"/>
</dbReference>
<feature type="compositionally biased region" description="Acidic residues" evidence="17">
    <location>
        <begin position="424"/>
        <end position="433"/>
    </location>
</feature>
<dbReference type="Pfam" id="PF22958">
    <property type="entry name" value="Ltn1_1st"/>
    <property type="match status" value="1"/>
</dbReference>
<dbReference type="InterPro" id="IPR011016">
    <property type="entry name" value="Znf_RING-CH"/>
</dbReference>
<evidence type="ECO:0000259" key="18">
    <source>
        <dbReference type="PROSITE" id="PS50089"/>
    </source>
</evidence>
<evidence type="ECO:0000256" key="6">
    <source>
        <dbReference type="ARBA" id="ARBA00017157"/>
    </source>
</evidence>
<keyword evidence="10" id="KW-0677">Repeat</keyword>
<evidence type="ECO:0000256" key="10">
    <source>
        <dbReference type="ARBA" id="ARBA00022737"/>
    </source>
</evidence>
<evidence type="ECO:0000256" key="14">
    <source>
        <dbReference type="ARBA" id="ARBA00055150"/>
    </source>
</evidence>
<dbReference type="InterPro" id="IPR013083">
    <property type="entry name" value="Znf_RING/FYVE/PHD"/>
</dbReference>
<feature type="compositionally biased region" description="Basic residues" evidence="17">
    <location>
        <begin position="35"/>
        <end position="50"/>
    </location>
</feature>
<reference evidence="19 20" key="1">
    <citation type="submission" date="2016-06" db="EMBL/GenBank/DDBJ databases">
        <title>Comparative genomics of the ectomycorrhizal sister species Rhizopogon vinicolor and Rhizopogon vesiculosus (Basidiomycota: Boletales) reveals a divergence of the mating type B locus.</title>
        <authorList>
            <consortium name="DOE Joint Genome Institute"/>
            <person name="Mujic A.B."/>
            <person name="Kuo A."/>
            <person name="Tritt A."/>
            <person name="Lipzen A."/>
            <person name="Chen C."/>
            <person name="Johnson J."/>
            <person name="Sharma A."/>
            <person name="Barry K."/>
            <person name="Grigoriev I.V."/>
            <person name="Spatafora J.W."/>
        </authorList>
    </citation>
    <scope>NUCLEOTIDE SEQUENCE [LARGE SCALE GENOMIC DNA]</scope>
    <source>
        <strain evidence="19 20">AM-OR11-026</strain>
    </source>
</reference>
<dbReference type="InterPro" id="IPR016024">
    <property type="entry name" value="ARM-type_fold"/>
</dbReference>
<comment type="subunit">
    <text evidence="16">Component of the ribosome quality control complex (RQC).</text>
</comment>
<evidence type="ECO:0000256" key="5">
    <source>
        <dbReference type="ARBA" id="ARBA00012483"/>
    </source>
</evidence>
<evidence type="ECO:0000256" key="1">
    <source>
        <dbReference type="ARBA" id="ARBA00000900"/>
    </source>
</evidence>
<organism evidence="19 20">
    <name type="scientific">Rhizopogon vinicolor AM-OR11-026</name>
    <dbReference type="NCBI Taxonomy" id="1314800"/>
    <lineage>
        <taxon>Eukaryota</taxon>
        <taxon>Fungi</taxon>
        <taxon>Dikarya</taxon>
        <taxon>Basidiomycota</taxon>
        <taxon>Agaricomycotina</taxon>
        <taxon>Agaricomycetes</taxon>
        <taxon>Agaricomycetidae</taxon>
        <taxon>Boletales</taxon>
        <taxon>Suillineae</taxon>
        <taxon>Rhizopogonaceae</taxon>
        <taxon>Rhizopogon</taxon>
    </lineage>
</organism>
<dbReference type="InterPro" id="IPR054476">
    <property type="entry name" value="Ltn1_N"/>
</dbReference>
<evidence type="ECO:0000256" key="4">
    <source>
        <dbReference type="ARBA" id="ARBA00007997"/>
    </source>
</evidence>
<dbReference type="Proteomes" id="UP000092154">
    <property type="component" value="Unassembled WGS sequence"/>
</dbReference>
<dbReference type="SMART" id="SM01197">
    <property type="entry name" value="FANCL_C"/>
    <property type="match status" value="1"/>
</dbReference>
<comment type="pathway">
    <text evidence="3 16">Protein modification; protein ubiquitination.</text>
</comment>
<dbReference type="GO" id="GO:1990116">
    <property type="term" value="P:ribosome-associated ubiquitin-dependent protein catabolic process"/>
    <property type="evidence" value="ECO:0007669"/>
    <property type="project" value="UniProtKB-UniRule"/>
</dbReference>
<feature type="region of interest" description="Disordered" evidence="17">
    <location>
        <begin position="252"/>
        <end position="283"/>
    </location>
</feature>
<dbReference type="Pfam" id="PF13639">
    <property type="entry name" value="zf-RING_2"/>
    <property type="match status" value="1"/>
</dbReference>
<dbReference type="GO" id="GO:0043023">
    <property type="term" value="F:ribosomal large subunit binding"/>
    <property type="evidence" value="ECO:0007669"/>
    <property type="project" value="TreeGrafter"/>
</dbReference>
<gene>
    <name evidence="19" type="ORF">K503DRAFT_864487</name>
</gene>
<evidence type="ECO:0000256" key="17">
    <source>
        <dbReference type="SAM" id="MobiDB-lite"/>
    </source>
</evidence>
<dbReference type="PROSITE" id="PS50089">
    <property type="entry name" value="ZF_RING_2"/>
    <property type="match status" value="1"/>
</dbReference>
<keyword evidence="11 15" id="KW-0863">Zinc-finger</keyword>
<evidence type="ECO:0000256" key="9">
    <source>
        <dbReference type="ARBA" id="ARBA00022723"/>
    </source>
</evidence>
<evidence type="ECO:0000256" key="13">
    <source>
        <dbReference type="ARBA" id="ARBA00022833"/>
    </source>
</evidence>
<comment type="catalytic activity">
    <reaction evidence="1 16">
        <text>S-ubiquitinyl-[E2 ubiquitin-conjugating enzyme]-L-cysteine + [acceptor protein]-L-lysine = [E2 ubiquitin-conjugating enzyme]-L-cysteine + N(6)-ubiquitinyl-[acceptor protein]-L-lysine.</text>
        <dbReference type="EC" id="2.3.2.27"/>
    </reaction>
</comment>
<dbReference type="PANTHER" id="PTHR12389">
    <property type="entry name" value="ZINC FINGER PROTEIN 294"/>
    <property type="match status" value="1"/>
</dbReference>
<keyword evidence="12 16" id="KW-0833">Ubl conjugation pathway</keyword>
<evidence type="ECO:0000313" key="20">
    <source>
        <dbReference type="Proteomes" id="UP000092154"/>
    </source>
</evidence>
<evidence type="ECO:0000256" key="3">
    <source>
        <dbReference type="ARBA" id="ARBA00004906"/>
    </source>
</evidence>
<dbReference type="GO" id="GO:0061630">
    <property type="term" value="F:ubiquitin protein ligase activity"/>
    <property type="evidence" value="ECO:0007669"/>
    <property type="project" value="UniProtKB-UniRule"/>
</dbReference>
<dbReference type="InterPro" id="IPR039804">
    <property type="entry name" value="RING-CH-C4HC3_LTN1"/>
</dbReference>
<dbReference type="GO" id="GO:0005829">
    <property type="term" value="C:cytosol"/>
    <property type="evidence" value="ECO:0007669"/>
    <property type="project" value="UniProtKB-SubCell"/>
</dbReference>
<keyword evidence="20" id="KW-1185">Reference proteome</keyword>
<evidence type="ECO:0000256" key="12">
    <source>
        <dbReference type="ARBA" id="ARBA00022786"/>
    </source>
</evidence>
<feature type="compositionally biased region" description="Pro residues" evidence="17">
    <location>
        <begin position="54"/>
        <end position="63"/>
    </location>
</feature>
<feature type="domain" description="RING-type" evidence="18">
    <location>
        <begin position="1716"/>
        <end position="1763"/>
    </location>
</feature>
<evidence type="ECO:0000256" key="8">
    <source>
        <dbReference type="ARBA" id="ARBA00022679"/>
    </source>
</evidence>
<feature type="compositionally biased region" description="Basic and acidic residues" evidence="17">
    <location>
        <begin position="434"/>
        <end position="447"/>
    </location>
</feature>
<dbReference type="PANTHER" id="PTHR12389:SF0">
    <property type="entry name" value="E3 UBIQUITIN-PROTEIN LIGASE LISTERIN"/>
    <property type="match status" value="1"/>
</dbReference>
<evidence type="ECO:0000256" key="7">
    <source>
        <dbReference type="ARBA" id="ARBA00022490"/>
    </source>
</evidence>
<dbReference type="InterPro" id="IPR001841">
    <property type="entry name" value="Znf_RING"/>
</dbReference>
<dbReference type="GO" id="GO:1990112">
    <property type="term" value="C:RQC complex"/>
    <property type="evidence" value="ECO:0007669"/>
    <property type="project" value="UniProtKB-UniRule"/>
</dbReference>
<keyword evidence="9 16" id="KW-0479">Metal-binding</keyword>
<sequence>MPKAQKSSASSGTRKKNARKAASTAPPPEIPVIPKQKKQKGQKKEPRKKVYIPPSRPAPPQPDPLDTLGLAHQLSPELVIILRSLGKKDPVTKGRALEELQSKWIDETSKKGDESVECDALVTMLPVWFHRVPVFFTHPVRRIRLLAAALHFSYLRIPAVWDAATFFLRETATSEQIETLMGTWCMLAHDIDRQVSLQGQKSWSSVTTSSGAGGQRLVNSETLASIMEFLQRTVLDPSGVYLNLNPAAPVAAPAPGIKKPSGRYVPASSREEPESNKADEESDLDRNSRLRFGALSAFRWLLDARLASDMTSLDDLSGILSNPLFWTSFYCGTSAPWIPDPDIQSLGHGQPQVRQATWALLSVLLQRCKGAIEAFIPVLSVAILRSAWIETDAGVRNALLQPVLIFLKEFPNAWILETAYDPDKAEDGDDSDSESEHREIKDYSDRNGKSSEAYREFLQFLELGCAGSPVDGYPTVLVVLSTIPSFVIATSSRTEMPLDDFFTSFWAAIDGRALSSLERKVPSASFLSSLLECLAFFLRRLLSGSQDHGVLSGSFSDGVEQSSTHLRKVADELVRSQFTRIWEELKARRLRTDENDAGKLIAGSLLSLHRMNVDLFKTAWDSISSAIFSQEDKSLSLTPTVLRVFMDTFEINNLPGELTRTLLSIYVQETVEKCETVLACSAASAGISKNISAVITLMETFGSQLFHHPDFAVRMDNMFIHHAFHILQASPQAISAFMSFRNDEDRCLELWHVLLIALSQQIDALPSLLDVIHADTCPKYLQPEDDELDGVMEHLFLEVLNGDMQTSRVDLVKRVIQAQSFFLSENGQDILFQTLVSSLSSIVDGILYTANMPFTGLATVMDFTHIMLNNKNCNSDSSVSLLSNVFIVGYLLPVMFPALESPTADVARGVWVLWVSKGDTGIQNILGGIVKERLKDLVQDCSAYTRPEDILTVIKHKPQCINITPLTDVFPTREGLDIMIDSLPSDPPDSSLALIESIIPPTSEFENSTIPGLPFDSRGYSLYIRITSALLAYLGDNRSVAKENMWVLRHILILGQYANDLLTVPETPSGVFGSDVLQSELRRLLAKVHQLSTYLLSTGDDSLHSQVVNACTANRTTTSSDALVSFVVDVVNDARREDTVRDTLVLRSVLKHLFASASKADSDQWLSLARRLEKIAPQTTLAILASITEFAPEPPRMNRYRNEIASDILGVPASRANTAGVVLLRRLAAAAPDSDSDVVFLPQQRAVNVVKTCQAWVVSDEDIDEEVESMITLLFIHLAPILQNVAGSHWEFIFDMIENNLENCSFAESASLATLGRSLRLILTIQDLVITNKQLRASWDGRKESILVLVKNLVSTKLDNTDRSEPRSLCRELALAVIQELPDALVDEKTLPEMCHLLTDPSYEVQRMGYNLLHKAARKRTEHFVIESAVDTEDSISAELPAELLAILQSSLILAEELHDSEAEFEIDSSERHKISGYLLAWMVMFDLFIEASIKVRAKYFNQMRSLDIIGNFFIPNIFDILGLFSGKKNEFKLDIWAVDDFFIDHFEPESALGLRLLAAHLYHRALLTVPALIRTWISDCSDRQLLSRVVDYTASYFSPGIIRAELQQVRQADPSSELHSTENLTIKVSPSAGEVTASYNVDDQVLELSLRMPNDWPLHRLDIRDTKMVGVSEDRWRAWVLGIQQIVWQQNGRIVDGLTVFTKNVTLHFAGQVECAICYSIISVMDSSLPQKPCKTCKNRFHASCLYKWFKSSHSSSCPLCRSDIL</sequence>
<evidence type="ECO:0000256" key="2">
    <source>
        <dbReference type="ARBA" id="ARBA00004514"/>
    </source>
</evidence>
<accession>A0A1B7N717</accession>
<dbReference type="STRING" id="1314800.A0A1B7N717"/>
<dbReference type="FunFam" id="3.30.40.10:FF:000038">
    <property type="entry name" value="E3 ubiquitin-protein ligase listerin"/>
    <property type="match status" value="1"/>
</dbReference>
<dbReference type="SUPFAM" id="SSF48371">
    <property type="entry name" value="ARM repeat"/>
    <property type="match status" value="1"/>
</dbReference>
<dbReference type="SUPFAM" id="SSF57850">
    <property type="entry name" value="RING/U-box"/>
    <property type="match status" value="1"/>
</dbReference>
<dbReference type="Gene3D" id="3.30.40.10">
    <property type="entry name" value="Zinc/RING finger domain, C3HC4 (zinc finger)"/>
    <property type="match status" value="1"/>
</dbReference>